<evidence type="ECO:0000313" key="2">
    <source>
        <dbReference type="EMBL" id="KAB8215209.1"/>
    </source>
</evidence>
<gene>
    <name evidence="2" type="ORF">BDV33DRAFT_208562</name>
</gene>
<evidence type="ECO:0000313" key="3">
    <source>
        <dbReference type="Proteomes" id="UP000326799"/>
    </source>
</evidence>
<feature type="compositionally biased region" description="Polar residues" evidence="1">
    <location>
        <begin position="88"/>
        <end position="97"/>
    </location>
</feature>
<accession>A0A5N6ED00</accession>
<evidence type="ECO:0000256" key="1">
    <source>
        <dbReference type="SAM" id="MobiDB-lite"/>
    </source>
</evidence>
<feature type="compositionally biased region" description="Polar residues" evidence="1">
    <location>
        <begin position="67"/>
        <end position="79"/>
    </location>
</feature>
<dbReference type="EMBL" id="ML733509">
    <property type="protein sequence ID" value="KAB8215209.1"/>
    <property type="molecule type" value="Genomic_DNA"/>
</dbReference>
<keyword evidence="3" id="KW-1185">Reference proteome</keyword>
<feature type="region of interest" description="Disordered" evidence="1">
    <location>
        <begin position="67"/>
        <end position="98"/>
    </location>
</feature>
<sequence length="389" mass="42495">MPKLFIRWYVDLPTIEVLESTLFVADNASLPASFDGRTIRVEHTSHGRGGFAPVEWDIEGYREGDCQRSNSNISPTTLSRDGPVPTLTRGSSGQAGSANGRLQEVMTFDWELPSVLQKMISRDDQVRKNSILFSITLKAKGDHVELMTCQQYLESSHPGRGVKLVEMIIKALSSLSNISGRTSNKDPQIRDIAVWLCLTFRPPTEGSDVVVSTGSFNGTHLTMSTDPMPSLVCWTQIFEDAVVVVMPGEVFSGGLLKLSFGALIHVTAVTKPIAAGKGLVLMGYSTALVPTNKNADGLVMWHLEVASHDRQLQTCELKATPGSWLKRKTLKELQTKEAWLGWCTSAEVSLGLDSPEGDVSAPDAKVKPTTGHWEEANLQLLAQSAFEEQ</sequence>
<proteinExistence type="predicted"/>
<reference evidence="2 3" key="1">
    <citation type="submission" date="2019-04" db="EMBL/GenBank/DDBJ databases">
        <title>Fungal friends and foes A comparative genomics study of 23 Aspergillus species from section Flavi.</title>
        <authorList>
            <consortium name="DOE Joint Genome Institute"/>
            <person name="Kjaerbolling I."/>
            <person name="Vesth T.C."/>
            <person name="Frisvad J.C."/>
            <person name="Nybo J.L."/>
            <person name="Theobald S."/>
            <person name="Kildgaard S."/>
            <person name="Petersen T.I."/>
            <person name="Kuo A."/>
            <person name="Sato A."/>
            <person name="Lyhne E.K."/>
            <person name="Kogle M.E."/>
            <person name="Wiebenga A."/>
            <person name="Kun R.S."/>
            <person name="Lubbers R.J."/>
            <person name="Makela M.R."/>
            <person name="Barry K."/>
            <person name="Chovatia M."/>
            <person name="Clum A."/>
            <person name="Daum C."/>
            <person name="Haridas S."/>
            <person name="He G."/>
            <person name="LaButti K."/>
            <person name="Lipzen A."/>
            <person name="Mondo S."/>
            <person name="Pangilinan J."/>
            <person name="Riley R."/>
            <person name="Salamov A."/>
            <person name="Simmons B.A."/>
            <person name="Magnuson J.K."/>
            <person name="Henrissat B."/>
            <person name="Mortensen U.H."/>
            <person name="Larsen T.O."/>
            <person name="De vries R.P."/>
            <person name="Grigoriev I.V."/>
            <person name="Machida M."/>
            <person name="Baker S.E."/>
            <person name="Andersen M.R."/>
        </authorList>
    </citation>
    <scope>NUCLEOTIDE SEQUENCE [LARGE SCALE GENOMIC DNA]</scope>
    <source>
        <strain evidence="2 3">CBS 126849</strain>
    </source>
</reference>
<dbReference type="Proteomes" id="UP000326799">
    <property type="component" value="Unassembled WGS sequence"/>
</dbReference>
<organism evidence="2 3">
    <name type="scientific">Aspergillus novoparasiticus</name>
    <dbReference type="NCBI Taxonomy" id="986946"/>
    <lineage>
        <taxon>Eukaryota</taxon>
        <taxon>Fungi</taxon>
        <taxon>Dikarya</taxon>
        <taxon>Ascomycota</taxon>
        <taxon>Pezizomycotina</taxon>
        <taxon>Eurotiomycetes</taxon>
        <taxon>Eurotiomycetidae</taxon>
        <taxon>Eurotiales</taxon>
        <taxon>Aspergillaceae</taxon>
        <taxon>Aspergillus</taxon>
        <taxon>Aspergillus subgen. Circumdati</taxon>
    </lineage>
</organism>
<protein>
    <submittedName>
        <fullName evidence="2">Uncharacterized protein</fullName>
    </submittedName>
</protein>
<dbReference type="AlphaFoldDB" id="A0A5N6ED00"/>
<name>A0A5N6ED00_9EURO</name>